<dbReference type="CDD" id="cd05273">
    <property type="entry name" value="GME-like_SDR_e"/>
    <property type="match status" value="1"/>
</dbReference>
<proteinExistence type="inferred from homology"/>
<dbReference type="GO" id="GO:0051287">
    <property type="term" value="F:NAD binding"/>
    <property type="evidence" value="ECO:0007669"/>
    <property type="project" value="InterPro"/>
</dbReference>
<keyword evidence="2" id="KW-0520">NAD</keyword>
<evidence type="ECO:0000256" key="3">
    <source>
        <dbReference type="ARBA" id="ARBA00023235"/>
    </source>
</evidence>
<dbReference type="PANTHER" id="PTHR43574">
    <property type="entry name" value="EPIMERASE-RELATED"/>
    <property type="match status" value="1"/>
</dbReference>
<feature type="domain" description="NAD-dependent epimerase/dehydratase" evidence="5">
    <location>
        <begin position="115"/>
        <end position="353"/>
    </location>
</feature>
<gene>
    <name evidence="6" type="primary">GME-2</name>
    <name evidence="6" type="ORF">Zm00014a_035609</name>
</gene>
<dbReference type="GO" id="GO:0047918">
    <property type="term" value="F:GDP-mannose 3,5-epimerase activity"/>
    <property type="evidence" value="ECO:0007669"/>
    <property type="project" value="InterPro"/>
</dbReference>
<dbReference type="Proteomes" id="UP000251960">
    <property type="component" value="Chromosome 4"/>
</dbReference>
<evidence type="ECO:0000313" key="6">
    <source>
        <dbReference type="EMBL" id="PWZ27797.1"/>
    </source>
</evidence>
<dbReference type="InterPro" id="IPR033890">
    <property type="entry name" value="GDP-Man_epi"/>
</dbReference>
<reference evidence="6 7" key="1">
    <citation type="journal article" date="2018" name="Nat. Genet.">
        <title>Extensive intraspecific gene order and gene structural variations between Mo17 and other maize genomes.</title>
        <authorList>
            <person name="Sun S."/>
            <person name="Zhou Y."/>
            <person name="Chen J."/>
            <person name="Shi J."/>
            <person name="Zhao H."/>
            <person name="Zhao H."/>
            <person name="Song W."/>
            <person name="Zhang M."/>
            <person name="Cui Y."/>
            <person name="Dong X."/>
            <person name="Liu H."/>
            <person name="Ma X."/>
            <person name="Jiao Y."/>
            <person name="Wang B."/>
            <person name="Wei X."/>
            <person name="Stein J.C."/>
            <person name="Glaubitz J.C."/>
            <person name="Lu F."/>
            <person name="Yu G."/>
            <person name="Liang C."/>
            <person name="Fengler K."/>
            <person name="Li B."/>
            <person name="Rafalski A."/>
            <person name="Schnable P.S."/>
            <person name="Ware D.H."/>
            <person name="Buckler E.S."/>
            <person name="Lai J."/>
        </authorList>
    </citation>
    <scope>NUCLEOTIDE SEQUENCE [LARGE SCALE GENOMIC DNA]</scope>
    <source>
        <strain evidence="7">cv. Missouri 17</strain>
        <tissue evidence="6">Seedling</tissue>
    </source>
</reference>
<dbReference type="Pfam" id="PF01370">
    <property type="entry name" value="Epimerase"/>
    <property type="match status" value="1"/>
</dbReference>
<evidence type="ECO:0000256" key="1">
    <source>
        <dbReference type="ARBA" id="ARBA00007637"/>
    </source>
</evidence>
<evidence type="ECO:0000256" key="2">
    <source>
        <dbReference type="ARBA" id="ARBA00023027"/>
    </source>
</evidence>
<comment type="caution">
    <text evidence="6">The sequence shown here is derived from an EMBL/GenBank/DDBJ whole genome shotgun (WGS) entry which is preliminary data.</text>
</comment>
<feature type="region of interest" description="Disordered" evidence="4">
    <location>
        <begin position="1"/>
        <end position="34"/>
    </location>
</feature>
<dbReference type="SUPFAM" id="SSF51735">
    <property type="entry name" value="NAD(P)-binding Rossmann-fold domains"/>
    <property type="match status" value="1"/>
</dbReference>
<evidence type="ECO:0000259" key="5">
    <source>
        <dbReference type="Pfam" id="PF01370"/>
    </source>
</evidence>
<sequence>MRKKIDTVRSASDHLQFSTSNPSSSIRDKNEVVSPSPPLLFKSCRRWGQIRRAVPAVQIQELDSSGPVLPLPPRLAPAAPRHRLPFTARMALNKEYTYAELEKEPYWPFEKLRVSITGAGGFIASHIARRLKGEGHYVVASDWKRNEHMPEDMFCHEFHLVDLRVMDNCLKVTTGVDHVFNLAADMGGMGFIQSNHSVIMYNNTMISFNMLEAARINGVKRFFYASSACIYPEFKQLETVVSLKESDAWPAEPQDAYGLEKLATEELCKHYTKDFGIECRIGRFHNIYGPFGTWKGGREKAPAAFCRKALTSTGRFEMWGDGLQTRSFTFIDECVEGVLRLTKSDFREPVNIGSDEMVSMNEMAEIVLSFENKQLPIHHIPGPEGVRGRNSDNTLIKEKLGWAPTMRLKDGLRITYSWIKEQLEKEKAEGMDLSVYGSSKVVQTQAPVQLGSLRAADGKE</sequence>
<name>A0A3L6F8A1_MAIZE</name>
<evidence type="ECO:0000313" key="7">
    <source>
        <dbReference type="Proteomes" id="UP000251960"/>
    </source>
</evidence>
<dbReference type="Gene3D" id="3.40.50.720">
    <property type="entry name" value="NAD(P)-binding Rossmann-like Domain"/>
    <property type="match status" value="1"/>
</dbReference>
<protein>
    <submittedName>
        <fullName evidence="6">GDP-mannose 3,5-epimerase 2</fullName>
    </submittedName>
</protein>
<dbReference type="InterPro" id="IPR001509">
    <property type="entry name" value="Epimerase_deHydtase"/>
</dbReference>
<dbReference type="InterPro" id="IPR036291">
    <property type="entry name" value="NAD(P)-bd_dom_sf"/>
</dbReference>
<dbReference type="Gene3D" id="3.90.25.10">
    <property type="entry name" value="UDP-galactose 4-epimerase, domain 1"/>
    <property type="match status" value="1"/>
</dbReference>
<dbReference type="EMBL" id="NCVQ01000005">
    <property type="protein sequence ID" value="PWZ27797.1"/>
    <property type="molecule type" value="Genomic_DNA"/>
</dbReference>
<dbReference type="ExpressionAtlas" id="A0A3L6F8A1">
    <property type="expression patterns" value="baseline and differential"/>
</dbReference>
<accession>A0A3L6F8A1</accession>
<evidence type="ECO:0000256" key="4">
    <source>
        <dbReference type="SAM" id="MobiDB-lite"/>
    </source>
</evidence>
<keyword evidence="3" id="KW-0413">Isomerase</keyword>
<comment type="similarity">
    <text evidence="1">Belongs to the NAD(P)-dependent epimerase/dehydratase family.</text>
</comment>
<dbReference type="AlphaFoldDB" id="A0A3L6F8A1"/>
<organism evidence="6 7">
    <name type="scientific">Zea mays</name>
    <name type="common">Maize</name>
    <dbReference type="NCBI Taxonomy" id="4577"/>
    <lineage>
        <taxon>Eukaryota</taxon>
        <taxon>Viridiplantae</taxon>
        <taxon>Streptophyta</taxon>
        <taxon>Embryophyta</taxon>
        <taxon>Tracheophyta</taxon>
        <taxon>Spermatophyta</taxon>
        <taxon>Magnoliopsida</taxon>
        <taxon>Liliopsida</taxon>
        <taxon>Poales</taxon>
        <taxon>Poaceae</taxon>
        <taxon>PACMAD clade</taxon>
        <taxon>Panicoideae</taxon>
        <taxon>Andropogonodae</taxon>
        <taxon>Andropogoneae</taxon>
        <taxon>Tripsacinae</taxon>
        <taxon>Zea</taxon>
    </lineage>
</organism>
<feature type="compositionally biased region" description="Polar residues" evidence="4">
    <location>
        <begin position="9"/>
        <end position="25"/>
    </location>
</feature>